<accession>A0A2P2QW08</accession>
<sequence length="71" mass="8543">MSILCFYYQFFIRNFFVCEYHEIIQVTVFCFIGALLFEIEQIAELLLAMDTILDIPFRILFFDISSFFYGI</sequence>
<dbReference type="EMBL" id="GGEC01090664">
    <property type="protein sequence ID" value="MBX71148.1"/>
    <property type="molecule type" value="Transcribed_RNA"/>
</dbReference>
<protein>
    <submittedName>
        <fullName evidence="1">Uncharacterized protein</fullName>
    </submittedName>
</protein>
<organism evidence="1">
    <name type="scientific">Rhizophora mucronata</name>
    <name type="common">Asiatic mangrove</name>
    <dbReference type="NCBI Taxonomy" id="61149"/>
    <lineage>
        <taxon>Eukaryota</taxon>
        <taxon>Viridiplantae</taxon>
        <taxon>Streptophyta</taxon>
        <taxon>Embryophyta</taxon>
        <taxon>Tracheophyta</taxon>
        <taxon>Spermatophyta</taxon>
        <taxon>Magnoliopsida</taxon>
        <taxon>eudicotyledons</taxon>
        <taxon>Gunneridae</taxon>
        <taxon>Pentapetalae</taxon>
        <taxon>rosids</taxon>
        <taxon>fabids</taxon>
        <taxon>Malpighiales</taxon>
        <taxon>Rhizophoraceae</taxon>
        <taxon>Rhizophora</taxon>
    </lineage>
</organism>
<evidence type="ECO:0000313" key="1">
    <source>
        <dbReference type="EMBL" id="MBX71148.1"/>
    </source>
</evidence>
<name>A0A2P2QW08_RHIMU</name>
<dbReference type="AlphaFoldDB" id="A0A2P2QW08"/>
<reference evidence="1" key="1">
    <citation type="submission" date="2018-02" db="EMBL/GenBank/DDBJ databases">
        <title>Rhizophora mucronata_Transcriptome.</title>
        <authorList>
            <person name="Meera S.P."/>
            <person name="Sreeshan A."/>
            <person name="Augustine A."/>
        </authorList>
    </citation>
    <scope>NUCLEOTIDE SEQUENCE</scope>
    <source>
        <tissue evidence="1">Leaf</tissue>
    </source>
</reference>
<proteinExistence type="predicted"/>